<gene>
    <name evidence="1" type="ORF">PAAG_07690</name>
</gene>
<dbReference type="STRING" id="502779.C1HAN6"/>
<keyword evidence="2" id="KW-1185">Reference proteome</keyword>
<sequence>MNTNIEYEQLIVRANVLRGELHPGIETVLNDMIRFKVHIEKRLEDYESFVADEVEQELGGDNAAKTSNWHSSDQICLVDPLKAGVGTPEARQGGNEVMR</sequence>
<dbReference type="RefSeq" id="XP_015700781.1">
    <property type="nucleotide sequence ID" value="XM_015846298.1"/>
</dbReference>
<dbReference type="KEGG" id="pbl:PAAG_07690"/>
<dbReference type="HOGENOM" id="CLU_2321052_0_0_1"/>
<dbReference type="OrthoDB" id="10468580at2759"/>
<evidence type="ECO:0000313" key="2">
    <source>
        <dbReference type="Proteomes" id="UP000002059"/>
    </source>
</evidence>
<reference evidence="1 2" key="1">
    <citation type="journal article" date="2011" name="PLoS Genet.">
        <title>Comparative genomic analysis of human fungal pathogens causing paracoccidioidomycosis.</title>
        <authorList>
            <person name="Desjardins C.A."/>
            <person name="Champion M.D."/>
            <person name="Holder J.W."/>
            <person name="Muszewska A."/>
            <person name="Goldberg J."/>
            <person name="Bailao A.M."/>
            <person name="Brigido M.M."/>
            <person name="Ferreira M.E."/>
            <person name="Garcia A.M."/>
            <person name="Grynberg M."/>
            <person name="Gujja S."/>
            <person name="Heiman D.I."/>
            <person name="Henn M.R."/>
            <person name="Kodira C.D."/>
            <person name="Leon-Narvaez H."/>
            <person name="Longo L.V."/>
            <person name="Ma L.J."/>
            <person name="Malavazi I."/>
            <person name="Matsuo A.L."/>
            <person name="Morais F.V."/>
            <person name="Pereira M."/>
            <person name="Rodriguez-Brito S."/>
            <person name="Sakthikumar S."/>
            <person name="Salem-Izacc S.M."/>
            <person name="Sykes S.M."/>
            <person name="Teixeira M.M."/>
            <person name="Vallejo M.C."/>
            <person name="Walter M.E."/>
            <person name="Yandava C."/>
            <person name="Young S."/>
            <person name="Zeng Q."/>
            <person name="Zucker J."/>
            <person name="Felipe M.S."/>
            <person name="Goldman G.H."/>
            <person name="Haas B.J."/>
            <person name="McEwen J.G."/>
            <person name="Nino-Vega G."/>
            <person name="Puccia R."/>
            <person name="San-Blas G."/>
            <person name="Soares C.M."/>
            <person name="Birren B.W."/>
            <person name="Cuomo C.A."/>
        </authorList>
    </citation>
    <scope>NUCLEOTIDE SEQUENCE [LARGE SCALE GENOMIC DNA]</scope>
    <source>
        <strain evidence="2">ATCC MYA-826 / Pb01</strain>
    </source>
</reference>
<organism evidence="1 2">
    <name type="scientific">Paracoccidioides lutzii (strain ATCC MYA-826 / Pb01)</name>
    <name type="common">Paracoccidioides brasiliensis</name>
    <dbReference type="NCBI Taxonomy" id="502779"/>
    <lineage>
        <taxon>Eukaryota</taxon>
        <taxon>Fungi</taxon>
        <taxon>Dikarya</taxon>
        <taxon>Ascomycota</taxon>
        <taxon>Pezizomycotina</taxon>
        <taxon>Eurotiomycetes</taxon>
        <taxon>Eurotiomycetidae</taxon>
        <taxon>Onygenales</taxon>
        <taxon>Ajellomycetaceae</taxon>
        <taxon>Paracoccidioides</taxon>
    </lineage>
</organism>
<dbReference type="GeneID" id="9093539"/>
<proteinExistence type="predicted"/>
<accession>C1HAN6</accession>
<dbReference type="AlphaFoldDB" id="C1HAN6"/>
<dbReference type="EMBL" id="KN294017">
    <property type="protein sequence ID" value="EEH37409.2"/>
    <property type="molecule type" value="Genomic_DNA"/>
</dbReference>
<dbReference type="Proteomes" id="UP000002059">
    <property type="component" value="Partially assembled WGS sequence"/>
</dbReference>
<protein>
    <submittedName>
        <fullName evidence="1">Uncharacterized protein</fullName>
    </submittedName>
</protein>
<dbReference type="VEuPathDB" id="FungiDB:PAAG_07690"/>
<evidence type="ECO:0000313" key="1">
    <source>
        <dbReference type="EMBL" id="EEH37409.2"/>
    </source>
</evidence>
<name>C1HAN6_PARBA</name>